<dbReference type="Pfam" id="PF00850">
    <property type="entry name" value="Hist_deacetyl"/>
    <property type="match status" value="1"/>
</dbReference>
<dbReference type="EMBL" id="BEZZ01000235">
    <property type="protein sequence ID" value="GCC29133.1"/>
    <property type="molecule type" value="Genomic_DNA"/>
</dbReference>
<proteinExistence type="inferred from homology"/>
<evidence type="ECO:0000313" key="18">
    <source>
        <dbReference type="Proteomes" id="UP000287033"/>
    </source>
</evidence>
<feature type="compositionally biased region" description="Basic and acidic residues" evidence="14">
    <location>
        <begin position="259"/>
        <end position="274"/>
    </location>
</feature>
<dbReference type="GO" id="GO:0000122">
    <property type="term" value="P:negative regulation of transcription by RNA polymerase II"/>
    <property type="evidence" value="ECO:0007669"/>
    <property type="project" value="InterPro"/>
</dbReference>
<feature type="compositionally biased region" description="Polar residues" evidence="14">
    <location>
        <begin position="185"/>
        <end position="195"/>
    </location>
</feature>
<evidence type="ECO:0000256" key="3">
    <source>
        <dbReference type="ARBA" id="ARBA00012111"/>
    </source>
</evidence>
<keyword evidence="8 12" id="KW-0156">Chromatin regulator</keyword>
<dbReference type="Gene3D" id="6.10.250.1550">
    <property type="match status" value="1"/>
</dbReference>
<keyword evidence="4 12" id="KW-0678">Repressor</keyword>
<keyword evidence="7" id="KW-0862">Zinc</keyword>
<dbReference type="GO" id="GO:0141221">
    <property type="term" value="F:histone deacetylase activity, hydrolytic mechanism"/>
    <property type="evidence" value="ECO:0007669"/>
    <property type="project" value="UniProtKB-EC"/>
</dbReference>
<organism evidence="17 18">
    <name type="scientific">Chiloscyllium punctatum</name>
    <name type="common">Brownbanded bambooshark</name>
    <name type="synonym">Hemiscyllium punctatum</name>
    <dbReference type="NCBI Taxonomy" id="137246"/>
    <lineage>
        <taxon>Eukaryota</taxon>
        <taxon>Metazoa</taxon>
        <taxon>Chordata</taxon>
        <taxon>Craniata</taxon>
        <taxon>Vertebrata</taxon>
        <taxon>Chondrichthyes</taxon>
        <taxon>Elasmobranchii</taxon>
        <taxon>Galeomorphii</taxon>
        <taxon>Galeoidea</taxon>
        <taxon>Orectolobiformes</taxon>
        <taxon>Hemiscylliidae</taxon>
        <taxon>Chiloscyllium</taxon>
    </lineage>
</organism>
<dbReference type="FunFam" id="3.40.800.20:FF:000002">
    <property type="entry name" value="Histone deacetylase"/>
    <property type="match status" value="1"/>
</dbReference>
<feature type="compositionally biased region" description="Basic and acidic residues" evidence="14">
    <location>
        <begin position="234"/>
        <end position="245"/>
    </location>
</feature>
<dbReference type="AlphaFoldDB" id="A0A401SFK2"/>
<evidence type="ECO:0000256" key="11">
    <source>
        <dbReference type="ARBA" id="ARBA00023242"/>
    </source>
</evidence>
<evidence type="ECO:0000256" key="7">
    <source>
        <dbReference type="ARBA" id="ARBA00022833"/>
    </source>
</evidence>
<feature type="domain" description="Histone deacetylase" evidence="15">
    <location>
        <begin position="648"/>
        <end position="965"/>
    </location>
</feature>
<evidence type="ECO:0000259" key="16">
    <source>
        <dbReference type="Pfam" id="PF12203"/>
    </source>
</evidence>
<dbReference type="GO" id="GO:0005634">
    <property type="term" value="C:nucleus"/>
    <property type="evidence" value="ECO:0007669"/>
    <property type="project" value="UniProtKB-SubCell"/>
</dbReference>
<dbReference type="CDD" id="cd10149">
    <property type="entry name" value="ClassIIa_HDAC_Gln-rich-N"/>
    <property type="match status" value="1"/>
</dbReference>
<comment type="catalytic activity">
    <reaction evidence="12">
        <text>N(6)-acetyl-L-lysyl-[histone] + H2O = L-lysyl-[histone] + acetate</text>
        <dbReference type="Rhea" id="RHEA:58196"/>
        <dbReference type="Rhea" id="RHEA-COMP:9845"/>
        <dbReference type="Rhea" id="RHEA-COMP:11338"/>
        <dbReference type="ChEBI" id="CHEBI:15377"/>
        <dbReference type="ChEBI" id="CHEBI:29969"/>
        <dbReference type="ChEBI" id="CHEBI:30089"/>
        <dbReference type="ChEBI" id="CHEBI:61930"/>
        <dbReference type="EC" id="3.5.1.98"/>
    </reaction>
</comment>
<dbReference type="EC" id="3.5.1.98" evidence="3 12"/>
<protein>
    <recommendedName>
        <fullName evidence="3 12">Histone deacetylase</fullName>
        <ecNumber evidence="3 12">3.5.1.98</ecNumber>
    </recommendedName>
</protein>
<dbReference type="Pfam" id="PF12203">
    <property type="entry name" value="HDAC4_Gln"/>
    <property type="match status" value="1"/>
</dbReference>
<evidence type="ECO:0000256" key="13">
    <source>
        <dbReference type="SAM" id="Coils"/>
    </source>
</evidence>
<evidence type="ECO:0000256" key="2">
    <source>
        <dbReference type="ARBA" id="ARBA00007738"/>
    </source>
</evidence>
<dbReference type="PANTHER" id="PTHR45364">
    <property type="entry name" value="HISTONE DEACETYLASE 9-RELATED"/>
    <property type="match status" value="1"/>
</dbReference>
<dbReference type="GO" id="GO:0046872">
    <property type="term" value="F:metal ion binding"/>
    <property type="evidence" value="ECO:0007669"/>
    <property type="project" value="UniProtKB-KW"/>
</dbReference>
<dbReference type="SUPFAM" id="SSF52768">
    <property type="entry name" value="Arginase/deacetylase"/>
    <property type="match status" value="1"/>
</dbReference>
<evidence type="ECO:0000256" key="12">
    <source>
        <dbReference type="PIRNR" id="PIRNR037911"/>
    </source>
</evidence>
<keyword evidence="11" id="KW-0539">Nucleus</keyword>
<dbReference type="InterPro" id="IPR023696">
    <property type="entry name" value="Ureohydrolase_dom_sf"/>
</dbReference>
<evidence type="ECO:0000256" key="10">
    <source>
        <dbReference type="ARBA" id="ARBA00023163"/>
    </source>
</evidence>
<keyword evidence="9 12" id="KW-0805">Transcription regulation</keyword>
<dbReference type="PANTHER" id="PTHR45364:SF12">
    <property type="entry name" value="HISTONE DEACETYLASE"/>
    <property type="match status" value="1"/>
</dbReference>
<dbReference type="PIRSF" id="PIRSF037911">
    <property type="entry name" value="HDAC_II_euk"/>
    <property type="match status" value="1"/>
</dbReference>
<dbReference type="STRING" id="137246.A0A401SFK2"/>
<evidence type="ECO:0000256" key="4">
    <source>
        <dbReference type="ARBA" id="ARBA00022491"/>
    </source>
</evidence>
<dbReference type="InterPro" id="IPR000286">
    <property type="entry name" value="HDACs"/>
</dbReference>
<dbReference type="InterPro" id="IPR046949">
    <property type="entry name" value="HDAC4/5/7/9"/>
</dbReference>
<dbReference type="Gene3D" id="3.40.800.20">
    <property type="entry name" value="Histone deacetylase domain"/>
    <property type="match status" value="1"/>
</dbReference>
<dbReference type="Proteomes" id="UP000287033">
    <property type="component" value="Unassembled WGS sequence"/>
</dbReference>
<keyword evidence="18" id="KW-1185">Reference proteome</keyword>
<evidence type="ECO:0000256" key="1">
    <source>
        <dbReference type="ARBA" id="ARBA00004123"/>
    </source>
</evidence>
<feature type="coiled-coil region" evidence="13">
    <location>
        <begin position="112"/>
        <end position="139"/>
    </location>
</feature>
<dbReference type="InterPro" id="IPR037138">
    <property type="entry name" value="His_deacetylse_dom_sf"/>
</dbReference>
<evidence type="ECO:0000256" key="8">
    <source>
        <dbReference type="ARBA" id="ARBA00022853"/>
    </source>
</evidence>
<comment type="subcellular location">
    <subcellularLocation>
        <location evidence="1 12">Nucleus</location>
    </subcellularLocation>
</comment>
<feature type="region of interest" description="Disordered" evidence="14">
    <location>
        <begin position="181"/>
        <end position="275"/>
    </location>
</feature>
<evidence type="ECO:0000313" key="17">
    <source>
        <dbReference type="EMBL" id="GCC29133.1"/>
    </source>
</evidence>
<gene>
    <name evidence="17" type="ORF">chiPu_0007570</name>
</gene>
<evidence type="ECO:0000256" key="5">
    <source>
        <dbReference type="ARBA" id="ARBA00022723"/>
    </source>
</evidence>
<keyword evidence="10 12" id="KW-0804">Transcription</keyword>
<dbReference type="InterPro" id="IPR024643">
    <property type="entry name" value="Hist_deacetylase_Gln_rich_N"/>
</dbReference>
<comment type="function">
    <text evidence="12">Responsible for the deacetylation of lysine residues on the N-terminal part of the core histones (H2A, H2B, H3 and H4). Histone deacetylation gives a tag for epigenetic repression and plays an important role in transcriptional regulation, cell cycle progression and developmental events.</text>
</comment>
<feature type="region of interest" description="Disordered" evidence="14">
    <location>
        <begin position="1033"/>
        <end position="1062"/>
    </location>
</feature>
<feature type="domain" description="Histone deacetylase glutamine rich N-terminal" evidence="16">
    <location>
        <begin position="61"/>
        <end position="151"/>
    </location>
</feature>
<keyword evidence="5" id="KW-0479">Metal-binding</keyword>
<comment type="similarity">
    <text evidence="2 12">Belongs to the histone deacetylase family. HD type 2 subfamily.</text>
</comment>
<sequence length="1062" mass="118905">MSSPIRPDGVSDREQPIQLLAQDRMHSMLTSVEVSSALPVALQPTAPIDLRTDLRITMPAVDPVTRERQLQQELLLLQQQQQIQKQLLFAEFQKQHETLVRQHQVQLQEHLKQQQELLAVQHQQELLEQERKLEKQRQEQEFGRQLQEQHLLFLRNKERSRESAVASTEVKQKLQEFLLSKSAKESPSTGQNHSFPPNPKHWFKGPHRASLDQSSPPQSGNSPSYKQPSLAVNDKQDDFPLRKTASEPNLKVRSKLKQKVAERRSSPLLRRKDGTIISTFKKRTLERTGSSVCNSAPGSGPSSPNNNCIGCSMENGFSRSHTEQLLPHRRILTWDGSVNALNLYTSPSLPNITLGLPAPTASSASSHINASTTNQNTDRHAIQGMTALTGQFRGGTPLSAYLPTAPFDGKVNSTHHALLQHVLLMEQVRKQSPLTTVRIKPILTGWLVQHPFHRYQAFAQHQQFLEKQKQYQQQVQLTKTLCKPPEQIQQPESHPEETEQELCEQQAIQEVEGPPCGSYKSNSNGTYVRSITEHQPDIVQVKQEPPDSDDEIQFKQVDPEKKTAIFHQQLLDHQRIHQLRLYQAQMAVVGMTGLDKHRPVSRTQSSPAASILPHSSMDHPIRHVYTTGVVYDTVMLKHQCICGNHNIHPEHPGRIQSIWSRLQEAGLLSICEQIRGRKATLEEIQMVHSEYHSLLFGTNLLNRQKLDTRKLLGSVTQNFFSALPCGGLGVDSDTIWNEMHSSSAARMAVGCVIEMASKVASGELKNGFAVVRPPGHHAEESTAMGFCFFNSVAITAKYLKHKLNIGKILIVDWDVHHGNGTQQAFYNDPNVLYISLHRYDEGNFFPGSGAPDEVGCGPGEGFTVNIAWTGGLDPPMGDVEYLTAFRTVVMPIASEFNPDVVLVSAGFDAVEGHASPLGGYKVKAKCFQYLTKELMSLAKGRVILALEGGHNLTAICDASEACFYALLGNELEPLPQEVQLQKPNANAVASLEKTIEIQKKYWISLRQYASEIDWSLKDAQNLERKETETVTAMASLSVDTKQRHSQKRSRTPDEPMEEEPAL</sequence>
<dbReference type="InterPro" id="IPR023801">
    <property type="entry name" value="His_deacetylse_dom"/>
</dbReference>
<dbReference type="OrthoDB" id="5232919at2759"/>
<feature type="compositionally biased region" description="Low complexity" evidence="14">
    <location>
        <begin position="213"/>
        <end position="224"/>
    </location>
</feature>
<accession>A0A401SFK2</accession>
<comment type="caution">
    <text evidence="17">The sequence shown here is derived from an EMBL/GenBank/DDBJ whole genome shotgun (WGS) entry which is preliminary data.</text>
</comment>
<evidence type="ECO:0000259" key="15">
    <source>
        <dbReference type="Pfam" id="PF00850"/>
    </source>
</evidence>
<dbReference type="PRINTS" id="PR01270">
    <property type="entry name" value="HDASUPER"/>
</dbReference>
<name>A0A401SFK2_CHIPU</name>
<dbReference type="OMA" id="FMQQQIL"/>
<evidence type="ECO:0000256" key="9">
    <source>
        <dbReference type="ARBA" id="ARBA00023015"/>
    </source>
</evidence>
<keyword evidence="13" id="KW-0175">Coiled coil</keyword>
<keyword evidence="6 12" id="KW-0378">Hydrolase</keyword>
<evidence type="ECO:0000256" key="6">
    <source>
        <dbReference type="ARBA" id="ARBA00022801"/>
    </source>
</evidence>
<evidence type="ECO:0000256" key="14">
    <source>
        <dbReference type="SAM" id="MobiDB-lite"/>
    </source>
</evidence>
<reference evidence="17 18" key="1">
    <citation type="journal article" date="2018" name="Nat. Ecol. Evol.">
        <title>Shark genomes provide insights into elasmobranch evolution and the origin of vertebrates.</title>
        <authorList>
            <person name="Hara Y"/>
            <person name="Yamaguchi K"/>
            <person name="Onimaru K"/>
            <person name="Kadota M"/>
            <person name="Koyanagi M"/>
            <person name="Keeley SD"/>
            <person name="Tatsumi K"/>
            <person name="Tanaka K"/>
            <person name="Motone F"/>
            <person name="Kageyama Y"/>
            <person name="Nozu R"/>
            <person name="Adachi N"/>
            <person name="Nishimura O"/>
            <person name="Nakagawa R"/>
            <person name="Tanegashima C"/>
            <person name="Kiyatake I"/>
            <person name="Matsumoto R"/>
            <person name="Murakumo K"/>
            <person name="Nishida K"/>
            <person name="Terakita A"/>
            <person name="Kuratani S"/>
            <person name="Sato K"/>
            <person name="Hyodo S Kuraku.S."/>
        </authorList>
    </citation>
    <scope>NUCLEOTIDE SEQUENCE [LARGE SCALE GENOMIC DNA]</scope>
</reference>